<dbReference type="GO" id="GO:0002161">
    <property type="term" value="F:aminoacyl-tRNA deacylase activity"/>
    <property type="evidence" value="ECO:0007669"/>
    <property type="project" value="InterPro"/>
</dbReference>
<keyword evidence="8 10" id="KW-0030">Aminoacyl-tRNA synthetase</keyword>
<dbReference type="InterPro" id="IPR002300">
    <property type="entry name" value="aa-tRNA-synth_Ia"/>
</dbReference>
<dbReference type="GO" id="GO:0008270">
    <property type="term" value="F:zinc ion binding"/>
    <property type="evidence" value="ECO:0007669"/>
    <property type="project" value="UniProtKB-UniRule"/>
</dbReference>
<dbReference type="FunCoup" id="A0A1Q6DW43">
    <property type="interactions" value="193"/>
</dbReference>
<feature type="short sequence motif" description="'KMSKS' region" evidence="10">
    <location>
        <begin position="599"/>
        <end position="603"/>
    </location>
</feature>
<proteinExistence type="inferred from homology"/>
<gene>
    <name evidence="10" type="primary">ileS</name>
    <name evidence="13" type="ORF">BTN85_1063</name>
</gene>
<dbReference type="PROSITE" id="PS00178">
    <property type="entry name" value="AA_TRNA_LIGASE_I"/>
    <property type="match status" value="1"/>
</dbReference>
<evidence type="ECO:0000313" key="14">
    <source>
        <dbReference type="Proteomes" id="UP000185744"/>
    </source>
</evidence>
<evidence type="ECO:0000256" key="5">
    <source>
        <dbReference type="ARBA" id="ARBA00022833"/>
    </source>
</evidence>
<comment type="cofactor">
    <cofactor evidence="10">
        <name>Zn(2+)</name>
        <dbReference type="ChEBI" id="CHEBI:29105"/>
    </cofactor>
</comment>
<dbReference type="InterPro" id="IPR009008">
    <property type="entry name" value="Val/Leu/Ile-tRNA-synth_edit"/>
</dbReference>
<feature type="domain" description="Aminoacyl-tRNA synthetase class Ia" evidence="11">
    <location>
        <begin position="19"/>
        <end position="637"/>
    </location>
</feature>
<reference evidence="13" key="1">
    <citation type="submission" date="2016-12" db="EMBL/GenBank/DDBJ databases">
        <title>Discovery of methanogenic haloarchaea.</title>
        <authorList>
            <person name="Sorokin D.Y."/>
            <person name="Makarova K.S."/>
            <person name="Abbas B."/>
            <person name="Ferrer M."/>
            <person name="Golyshin P.N."/>
        </authorList>
    </citation>
    <scope>NUCLEOTIDE SEQUENCE [LARGE SCALE GENOMIC DNA]</scope>
    <source>
        <strain evidence="13">HMET1</strain>
    </source>
</reference>
<keyword evidence="4 10" id="KW-0547">Nucleotide-binding</keyword>
<evidence type="ECO:0000256" key="2">
    <source>
        <dbReference type="ARBA" id="ARBA00022598"/>
    </source>
</evidence>
<dbReference type="Pfam" id="PF19302">
    <property type="entry name" value="DUF5915"/>
    <property type="match status" value="1"/>
</dbReference>
<accession>A0A1Q6DW43</accession>
<evidence type="ECO:0000256" key="1">
    <source>
        <dbReference type="ARBA" id="ARBA00022490"/>
    </source>
</evidence>
<feature type="domain" description="Methionyl/Valyl/Leucyl/Isoleucyl-tRNA synthetase anticodon-binding" evidence="12">
    <location>
        <begin position="686"/>
        <end position="837"/>
    </location>
</feature>
<dbReference type="GO" id="GO:0005524">
    <property type="term" value="F:ATP binding"/>
    <property type="evidence" value="ECO:0007669"/>
    <property type="project" value="UniProtKB-UniRule"/>
</dbReference>
<evidence type="ECO:0000256" key="7">
    <source>
        <dbReference type="ARBA" id="ARBA00022917"/>
    </source>
</evidence>
<evidence type="ECO:0000256" key="10">
    <source>
        <dbReference type="HAMAP-Rule" id="MF_02003"/>
    </source>
</evidence>
<dbReference type="Pfam" id="PF08264">
    <property type="entry name" value="Anticodon_1"/>
    <property type="match status" value="1"/>
</dbReference>
<dbReference type="InParanoid" id="A0A1Q6DW43"/>
<dbReference type="InterPro" id="IPR023586">
    <property type="entry name" value="Ile-tRNA-ligase_type2"/>
</dbReference>
<evidence type="ECO:0000256" key="4">
    <source>
        <dbReference type="ARBA" id="ARBA00022741"/>
    </source>
</evidence>
<dbReference type="FunFam" id="3.40.50.620:FF:000286">
    <property type="entry name" value="Isoleucine--tRNA ligase"/>
    <property type="match status" value="1"/>
</dbReference>
<dbReference type="InterPro" id="IPR001412">
    <property type="entry name" value="aa-tRNA-synth_I_CS"/>
</dbReference>
<feature type="binding site" evidence="10">
    <location>
        <position position="602"/>
    </location>
    <ligand>
        <name>ATP</name>
        <dbReference type="ChEBI" id="CHEBI:30616"/>
    </ligand>
</feature>
<dbReference type="Gene3D" id="3.30.720.200">
    <property type="match status" value="1"/>
</dbReference>
<comment type="domain">
    <text evidence="10">IleRS has two distinct active sites: one for aminoacylation and one for editing. The misactivated valine is translocated from the active site to the editing site, which sterically excludes the correctly activated isoleucine. The single editing site contains two valyl binding pockets, one specific for each substrate (Val-AMP or Val-tRNA(Ile)).</text>
</comment>
<comment type="subcellular location">
    <subcellularLocation>
        <location evidence="10">Cytoplasm</location>
    </subcellularLocation>
</comment>
<feature type="short sequence motif" description="'HIGH' region" evidence="10">
    <location>
        <begin position="47"/>
        <end position="57"/>
    </location>
</feature>
<evidence type="ECO:0000259" key="12">
    <source>
        <dbReference type="Pfam" id="PF08264"/>
    </source>
</evidence>
<organism evidence="13 14">
    <name type="scientific">Methanohalarchaeum thermophilum</name>
    <dbReference type="NCBI Taxonomy" id="1903181"/>
    <lineage>
        <taxon>Archaea</taxon>
        <taxon>Methanobacteriati</taxon>
        <taxon>Methanobacteriota</taxon>
        <taxon>Methanonatronarchaeia</taxon>
        <taxon>Methanonatronarchaeales</taxon>
        <taxon>Methanonatronarchaeaceae</taxon>
        <taxon>Candidatus Methanohalarchaeum</taxon>
    </lineage>
</organism>
<evidence type="ECO:0000259" key="11">
    <source>
        <dbReference type="Pfam" id="PF00133"/>
    </source>
</evidence>
<evidence type="ECO:0000256" key="6">
    <source>
        <dbReference type="ARBA" id="ARBA00022840"/>
    </source>
</evidence>
<dbReference type="Pfam" id="PF00133">
    <property type="entry name" value="tRNA-synt_1"/>
    <property type="match status" value="1"/>
</dbReference>
<name>A0A1Q6DW43_METT1</name>
<dbReference type="InterPro" id="IPR014729">
    <property type="entry name" value="Rossmann-like_a/b/a_fold"/>
</dbReference>
<keyword evidence="3 10" id="KW-0479">Metal-binding</keyword>
<dbReference type="HAMAP" id="MF_02003">
    <property type="entry name" value="Ile_tRNA_synth_type2"/>
    <property type="match status" value="1"/>
</dbReference>
<keyword evidence="1 10" id="KW-0963">Cytoplasm</keyword>
<dbReference type="SUPFAM" id="SSF47323">
    <property type="entry name" value="Anticodon-binding domain of a subclass of class I aminoacyl-tRNA synthetases"/>
    <property type="match status" value="2"/>
</dbReference>
<evidence type="ECO:0000313" key="13">
    <source>
        <dbReference type="EMBL" id="OKY78566.1"/>
    </source>
</evidence>
<dbReference type="GO" id="GO:0004822">
    <property type="term" value="F:isoleucine-tRNA ligase activity"/>
    <property type="evidence" value="ECO:0007669"/>
    <property type="project" value="UniProtKB-UniRule"/>
</dbReference>
<dbReference type="InterPro" id="IPR033709">
    <property type="entry name" value="Anticodon_Ile_ABEc"/>
</dbReference>
<dbReference type="Gene3D" id="3.40.50.620">
    <property type="entry name" value="HUPs"/>
    <property type="match status" value="2"/>
</dbReference>
<dbReference type="GO" id="GO:0005737">
    <property type="term" value="C:cytoplasm"/>
    <property type="evidence" value="ECO:0007669"/>
    <property type="project" value="UniProtKB-SubCell"/>
</dbReference>
<keyword evidence="7 10" id="KW-0648">Protein biosynthesis</keyword>
<evidence type="ECO:0000256" key="3">
    <source>
        <dbReference type="ARBA" id="ARBA00022723"/>
    </source>
</evidence>
<evidence type="ECO:0000256" key="9">
    <source>
        <dbReference type="ARBA" id="ARBA00048359"/>
    </source>
</evidence>
<dbReference type="GO" id="GO:0006428">
    <property type="term" value="P:isoleucyl-tRNA aminoacylation"/>
    <property type="evidence" value="ECO:0007669"/>
    <property type="project" value="UniProtKB-UniRule"/>
</dbReference>
<comment type="catalytic activity">
    <reaction evidence="9 10">
        <text>tRNA(Ile) + L-isoleucine + ATP = L-isoleucyl-tRNA(Ile) + AMP + diphosphate</text>
        <dbReference type="Rhea" id="RHEA:11060"/>
        <dbReference type="Rhea" id="RHEA-COMP:9666"/>
        <dbReference type="Rhea" id="RHEA-COMP:9695"/>
        <dbReference type="ChEBI" id="CHEBI:30616"/>
        <dbReference type="ChEBI" id="CHEBI:33019"/>
        <dbReference type="ChEBI" id="CHEBI:58045"/>
        <dbReference type="ChEBI" id="CHEBI:78442"/>
        <dbReference type="ChEBI" id="CHEBI:78528"/>
        <dbReference type="ChEBI" id="CHEBI:456215"/>
        <dbReference type="EC" id="6.1.1.5"/>
    </reaction>
</comment>
<dbReference type="Gene3D" id="1.10.730.10">
    <property type="entry name" value="Isoleucyl-tRNA Synthetase, Domain 1"/>
    <property type="match status" value="1"/>
</dbReference>
<dbReference type="SUPFAM" id="SSF52374">
    <property type="entry name" value="Nucleotidylyl transferase"/>
    <property type="match status" value="1"/>
</dbReference>
<sequence length="1054" mass="123927">MIEKVAEDYNPEEIEAKVRDFWESNDIRKKSRKDRDGDNFYFVDGPPYTTGKIHLGTTWNKIIKDSVLRYRTLKGDQVSDTPGWDMHGLPIEVKVEKKFDFEDKREIEEFGLENFVDECKNFARDFKDQMTEQFKEFGSWFNWKDPYMTMTDDYIESVWWTLKRSEERDLLERGVRVNNWCPRCETAIADSEVEYDEISDPSIYVKFPIQGKEDTYLVIWTTTPWTIPSNLAVGVHPDHEYSILSAKKNGETEKLILSSDLYQKVLEETDYSKFEVEETKKGRELEGMGYLHPLREEIPKQRDLEDDKVHKVYAEDFVSVEKTGLVHMAPSHGEEDYKVGKKRNLPLIKLVNESGRYIDGSGKYESSYVRDANQDIINDLDKNGLLLKSDEITHRYGFCWRCDTPIIYLATRQWFINVTELKEEMVEEVDSVDWKPSWAGESRFKDWVSNAKDWCISRQRFWGTPLPVWICKECGKREVLGSKKELESKAIEAPDELELHRPYVDKVKLNCECGGQKERVKDVMDVWMDSACASWATLNFPREKTEFEELWPADFITEGHDQTRGWFYSQLGAGTIAFDQIPYKSVLMHGFVLDEDGRKMSKSVGNVVQPGEIIDRFGSDTMRLYLLSACAPWEDLKFSWNECENVRRTLNVFWNVYKFACTYMSIDDFIPEKEPQNNIDKLKIEDKWILSRLQSLKQDITDYLDNYQIHDATRKISDFILEDLSRWYVRLIRDRTWIESHDQSKLTAYETLYEVLKETIILISPFTPFLSEEMYSNLVKGFEDSLESVHMEKFPSYKSNLHNPELEEDMDLTRKIVESASHARQKEEMKLRWPVKEITVSFEQEDKKERIKKLNRILKDQINTKKINLLGPKEEFNELVPKPSPKMEKIGPKFKSNAEKIMQKIKETDGTKLKGNLPHEIEVEGKKYTITDELVEFKKTTPEYISESNFNGGKVYVNIKIDKEIQLEGYAREITRRIQQMRKELNLNIEEDINVFIETNDQKLKNAIREWNNYISHETRAKNLKLNEAKGNLVKEWEIEDKNIEIGLNKLNGD</sequence>
<dbReference type="Proteomes" id="UP000185744">
    <property type="component" value="Unassembled WGS sequence"/>
</dbReference>
<dbReference type="AlphaFoldDB" id="A0A1Q6DW43"/>
<dbReference type="InterPro" id="IPR002301">
    <property type="entry name" value="Ile-tRNA-ligase"/>
</dbReference>
<comment type="function">
    <text evidence="10">Catalyzes the attachment of isoleucine to tRNA(Ile). As IleRS can inadvertently accommodate and process structurally similar amino acids such as valine, to avoid such errors it has two additional distinct tRNA(Ile)-dependent editing activities. One activity is designated as 'pretransfer' editing and involves the hydrolysis of activated Val-AMP. The other activity is designated 'posttransfer' editing and involves deacylation of mischarged Val-tRNA(Ile).</text>
</comment>
<keyword evidence="6 10" id="KW-0067">ATP-binding</keyword>
<dbReference type="EMBL" id="MSDW01000001">
    <property type="protein sequence ID" value="OKY78566.1"/>
    <property type="molecule type" value="Genomic_DNA"/>
</dbReference>
<keyword evidence="2 10" id="KW-0436">Ligase</keyword>
<comment type="caution">
    <text evidence="13">The sequence shown here is derived from an EMBL/GenBank/DDBJ whole genome shotgun (WGS) entry which is preliminary data.</text>
</comment>
<keyword evidence="14" id="KW-1185">Reference proteome</keyword>
<dbReference type="SUPFAM" id="SSF50677">
    <property type="entry name" value="ValRS/IleRS/LeuRS editing domain"/>
    <property type="match status" value="1"/>
</dbReference>
<comment type="subunit">
    <text evidence="10">Monomer.</text>
</comment>
<comment type="similarity">
    <text evidence="10">Belongs to the class-I aminoacyl-tRNA synthetase family. IleS type 2 subfamily.</text>
</comment>
<dbReference type="STRING" id="1903181.BTN85_1063"/>
<dbReference type="CDD" id="cd00818">
    <property type="entry name" value="IleRS_core"/>
    <property type="match status" value="1"/>
</dbReference>
<dbReference type="GO" id="GO:0000049">
    <property type="term" value="F:tRNA binding"/>
    <property type="evidence" value="ECO:0007669"/>
    <property type="project" value="InterPro"/>
</dbReference>
<dbReference type="InterPro" id="IPR013155">
    <property type="entry name" value="M/V/L/I-tRNA-synth_anticd-bd"/>
</dbReference>
<dbReference type="NCBIfam" id="TIGR00392">
    <property type="entry name" value="ileS"/>
    <property type="match status" value="1"/>
</dbReference>
<evidence type="ECO:0000256" key="8">
    <source>
        <dbReference type="ARBA" id="ARBA00023146"/>
    </source>
</evidence>
<dbReference type="CDD" id="cd07961">
    <property type="entry name" value="Anticodon_Ia_Ile_ABEc"/>
    <property type="match status" value="1"/>
</dbReference>
<keyword evidence="5 10" id="KW-0862">Zinc</keyword>
<protein>
    <recommendedName>
        <fullName evidence="10">Isoleucine--tRNA ligase</fullName>
        <ecNumber evidence="10">6.1.1.5</ecNumber>
    </recommendedName>
    <alternativeName>
        <fullName evidence="10">Isoleucyl-tRNA synthetase</fullName>
        <shortName evidence="10">IleRS</shortName>
    </alternativeName>
</protein>
<dbReference type="EC" id="6.1.1.5" evidence="10"/>
<dbReference type="PRINTS" id="PR00984">
    <property type="entry name" value="TRNASYNTHILE"/>
</dbReference>
<dbReference type="PANTHER" id="PTHR42780:SF1">
    <property type="entry name" value="ISOLEUCINE--TRNA LIGASE, CYTOPLASMIC"/>
    <property type="match status" value="1"/>
</dbReference>
<dbReference type="InterPro" id="IPR009080">
    <property type="entry name" value="tRNAsynth_Ia_anticodon-bd"/>
</dbReference>
<dbReference type="PANTHER" id="PTHR42780">
    <property type="entry name" value="SOLEUCYL-TRNA SYNTHETASE"/>
    <property type="match status" value="1"/>
</dbReference>